<dbReference type="Proteomes" id="UP000614350">
    <property type="component" value="Unassembled WGS sequence"/>
</dbReference>
<dbReference type="InterPro" id="IPR013083">
    <property type="entry name" value="Znf_RING/FYVE/PHD"/>
</dbReference>
<dbReference type="GO" id="GO:0036297">
    <property type="term" value="P:interstrand cross-link repair"/>
    <property type="evidence" value="ECO:0007669"/>
    <property type="project" value="InterPro"/>
</dbReference>
<gene>
    <name evidence="3" type="ORF">HZH66_007274</name>
</gene>
<evidence type="ECO:0008006" key="5">
    <source>
        <dbReference type="Google" id="ProtNLM"/>
    </source>
</evidence>
<dbReference type="InterPro" id="IPR026850">
    <property type="entry name" value="FANCL_C"/>
</dbReference>
<dbReference type="CDD" id="cd23832">
    <property type="entry name" value="DRWD-C_FANCL"/>
    <property type="match status" value="1"/>
</dbReference>
<feature type="domain" description="FANCL C-terminal" evidence="1">
    <location>
        <begin position="322"/>
        <end position="384"/>
    </location>
</feature>
<sequence length="388" mass="44410">MLIEECASILQWHPEIILTSTSPVSWQGYLIIACPLNTIEKRKIKLKLTLPNYPVLHNAVLNFGKSFAFLRKRTFIKSVNDLIKRASSVSSFLRLLQSLISESIGKLNEEYNVPIDLSPTAILQDLKDIFESQSDIKLSSNSSLNIIKLSLRNIHIVLKKTNDNINPWNVISNDLPEIPVLGSFNQKISSITTVINKFKQQVEIFDNLWEVLSEIDRNCCILDPIPPKPYHLYRRIYLSQSLSMLITINPLNPTSLPELKFLGSDVDVQRQKDIISENMHTWNSENGILENLFILLNISKFPQKQEQCDSIDDKNCMFMDEECCICFSLKSDKEQFPNKICDNIKCRRHFHTECLLQWLQAVAGNQVAFGHIHGACPHCEENISCPIN</sequence>
<dbReference type="InterPro" id="IPR044037">
    <property type="entry name" value="FANCL_d3"/>
</dbReference>
<dbReference type="Gene3D" id="3.10.110.20">
    <property type="entry name" value="RWD domain-like"/>
    <property type="match status" value="1"/>
</dbReference>
<comment type="caution">
    <text evidence="3">The sequence shown here is derived from an EMBL/GenBank/DDBJ whole genome shotgun (WGS) entry which is preliminary data.</text>
</comment>
<name>A0A834JXU4_VESVU</name>
<dbReference type="InterPro" id="IPR043003">
    <property type="entry name" value="FANCL_d3_sf"/>
</dbReference>
<evidence type="ECO:0000313" key="3">
    <source>
        <dbReference type="EMBL" id="KAF7396412.1"/>
    </source>
</evidence>
<dbReference type="EMBL" id="JACSEA010000007">
    <property type="protein sequence ID" value="KAF7396412.1"/>
    <property type="molecule type" value="Genomic_DNA"/>
</dbReference>
<reference evidence="3" key="1">
    <citation type="journal article" date="2020" name="G3 (Bethesda)">
        <title>High-Quality Assemblies for Three Invasive Social Wasps from the &lt;i&gt;Vespula&lt;/i&gt; Genus.</title>
        <authorList>
            <person name="Harrop T.W.R."/>
            <person name="Guhlin J."/>
            <person name="McLaughlin G.M."/>
            <person name="Permina E."/>
            <person name="Stockwell P."/>
            <person name="Gilligan J."/>
            <person name="Le Lec M.F."/>
            <person name="Gruber M.A.M."/>
            <person name="Quinn O."/>
            <person name="Lovegrove M."/>
            <person name="Duncan E.J."/>
            <person name="Remnant E.J."/>
            <person name="Van Eeckhoven J."/>
            <person name="Graham B."/>
            <person name="Knapp R.A."/>
            <person name="Langford K.W."/>
            <person name="Kronenberg Z."/>
            <person name="Press M.O."/>
            <person name="Eacker S.M."/>
            <person name="Wilson-Rankin E.E."/>
            <person name="Purcell J."/>
            <person name="Lester P.J."/>
            <person name="Dearden P.K."/>
        </authorList>
    </citation>
    <scope>NUCLEOTIDE SEQUENCE</scope>
    <source>
        <strain evidence="3">Marl-1</strain>
    </source>
</reference>
<dbReference type="SMART" id="SM01197">
    <property type="entry name" value="FANCL_C"/>
    <property type="match status" value="1"/>
</dbReference>
<evidence type="ECO:0000259" key="1">
    <source>
        <dbReference type="Pfam" id="PF11793"/>
    </source>
</evidence>
<evidence type="ECO:0000313" key="4">
    <source>
        <dbReference type="Proteomes" id="UP000614350"/>
    </source>
</evidence>
<dbReference type="GO" id="GO:0006513">
    <property type="term" value="P:protein monoubiquitination"/>
    <property type="evidence" value="ECO:0007669"/>
    <property type="project" value="TreeGrafter"/>
</dbReference>
<evidence type="ECO:0000259" key="2">
    <source>
        <dbReference type="Pfam" id="PF18891"/>
    </source>
</evidence>
<dbReference type="SUPFAM" id="SSF57850">
    <property type="entry name" value="RING/U-box"/>
    <property type="match status" value="1"/>
</dbReference>
<proteinExistence type="predicted"/>
<feature type="domain" description="FANCL UBC-like" evidence="2">
    <location>
        <begin position="208"/>
        <end position="304"/>
    </location>
</feature>
<dbReference type="PANTHER" id="PTHR13206">
    <property type="entry name" value="UBIQUITIN LIGASE PROTEIN PHF9 FANCONI ANEMIA GROUP L PROTEIN"/>
    <property type="match status" value="1"/>
</dbReference>
<dbReference type="GO" id="GO:0043240">
    <property type="term" value="C:Fanconi anaemia nuclear complex"/>
    <property type="evidence" value="ECO:0007669"/>
    <property type="project" value="InterPro"/>
</dbReference>
<dbReference type="Gene3D" id="3.30.40.10">
    <property type="entry name" value="Zinc/RING finger domain, C3HC4 (zinc finger)"/>
    <property type="match status" value="1"/>
</dbReference>
<dbReference type="GO" id="GO:0061630">
    <property type="term" value="F:ubiquitin protein ligase activity"/>
    <property type="evidence" value="ECO:0007669"/>
    <property type="project" value="TreeGrafter"/>
</dbReference>
<dbReference type="InterPro" id="IPR026848">
    <property type="entry name" value="Fancl"/>
</dbReference>
<keyword evidence="4" id="KW-1185">Reference proteome</keyword>
<protein>
    <recommendedName>
        <fullName evidence="5">E3 ubiquitin-protein ligase FANCL</fullName>
    </recommendedName>
</protein>
<organism evidence="3 4">
    <name type="scientific">Vespula vulgaris</name>
    <name type="common">Yellow jacket</name>
    <name type="synonym">Wasp</name>
    <dbReference type="NCBI Taxonomy" id="7454"/>
    <lineage>
        <taxon>Eukaryota</taxon>
        <taxon>Metazoa</taxon>
        <taxon>Ecdysozoa</taxon>
        <taxon>Arthropoda</taxon>
        <taxon>Hexapoda</taxon>
        <taxon>Insecta</taxon>
        <taxon>Pterygota</taxon>
        <taxon>Neoptera</taxon>
        <taxon>Endopterygota</taxon>
        <taxon>Hymenoptera</taxon>
        <taxon>Apocrita</taxon>
        <taxon>Aculeata</taxon>
        <taxon>Vespoidea</taxon>
        <taxon>Vespidae</taxon>
        <taxon>Vespinae</taxon>
        <taxon>Vespula</taxon>
    </lineage>
</organism>
<dbReference type="PANTHER" id="PTHR13206:SF0">
    <property type="entry name" value="E3 UBIQUITIN-PROTEIN LIGASE FANCL"/>
    <property type="match status" value="1"/>
</dbReference>
<dbReference type="Pfam" id="PF11793">
    <property type="entry name" value="FANCL_C"/>
    <property type="match status" value="1"/>
</dbReference>
<dbReference type="Pfam" id="PF18891">
    <property type="entry name" value="FANCL_d3"/>
    <property type="match status" value="1"/>
</dbReference>
<accession>A0A834JXU4</accession>
<dbReference type="AlphaFoldDB" id="A0A834JXU4"/>